<keyword evidence="1" id="KW-1133">Transmembrane helix</keyword>
<keyword evidence="1" id="KW-0472">Membrane</keyword>
<keyword evidence="1" id="KW-0812">Transmembrane</keyword>
<dbReference type="Proteomes" id="UP000236634">
    <property type="component" value="Unassembled WGS sequence"/>
</dbReference>
<proteinExistence type="predicted"/>
<protein>
    <recommendedName>
        <fullName evidence="2">Glycosyltransferase 2-like domain-containing protein</fullName>
    </recommendedName>
</protein>
<dbReference type="Pfam" id="PF00535">
    <property type="entry name" value="Glycos_transf_2"/>
    <property type="match status" value="1"/>
</dbReference>
<dbReference type="RefSeq" id="WP_103003178.1">
    <property type="nucleotide sequence ID" value="NZ_NBAX01000004.1"/>
</dbReference>
<sequence>MSQDLVSVIIPCYNAGRYLRACVESVLRQTYQNIEILIIDDCSTQEETHKVLNELEQTDSRIKIFYLDKNSGPAVARNEGIIRAQGRYIAFCDSDDMWHPTKLERQIAYMQEKQCALCSTSYYIVDESNSIIGIVRSPSKITYQMYKRDNKIGCLTAIYDTKLLGKKYYMPLLRKRQDWGLFMKILKDIKVCYPVTLPLAYYRRRQNSISSDKTSLIKYNVNIYKQILGYPTLKAYLYFFFSFLPTYLLKVVKIKWDSYLLRKK</sequence>
<dbReference type="GO" id="GO:0016758">
    <property type="term" value="F:hexosyltransferase activity"/>
    <property type="evidence" value="ECO:0007669"/>
    <property type="project" value="UniProtKB-ARBA"/>
</dbReference>
<gene>
    <name evidence="3" type="ORF">BFS16_05865</name>
</gene>
<evidence type="ECO:0000313" key="4">
    <source>
        <dbReference type="Proteomes" id="UP000236634"/>
    </source>
</evidence>
<evidence type="ECO:0000256" key="1">
    <source>
        <dbReference type="SAM" id="Phobius"/>
    </source>
</evidence>
<name>A0A2K0XL41_9BACT</name>
<feature type="domain" description="Glycosyltransferase 2-like" evidence="2">
    <location>
        <begin position="7"/>
        <end position="149"/>
    </location>
</feature>
<accession>A0A2K0XL41</accession>
<organism evidence="3 4">
    <name type="scientific">Hoylesella timonensis</name>
    <dbReference type="NCBI Taxonomy" id="386414"/>
    <lineage>
        <taxon>Bacteria</taxon>
        <taxon>Pseudomonadati</taxon>
        <taxon>Bacteroidota</taxon>
        <taxon>Bacteroidia</taxon>
        <taxon>Bacteroidales</taxon>
        <taxon>Prevotellaceae</taxon>
        <taxon>Hoylesella</taxon>
    </lineage>
</organism>
<dbReference type="EMBL" id="NBAX01000004">
    <property type="protein sequence ID" value="PNP95245.1"/>
    <property type="molecule type" value="Genomic_DNA"/>
</dbReference>
<dbReference type="PANTHER" id="PTHR22916:SF3">
    <property type="entry name" value="UDP-GLCNAC:BETAGAL BETA-1,3-N-ACETYLGLUCOSAMINYLTRANSFERASE-LIKE PROTEIN 1"/>
    <property type="match status" value="1"/>
</dbReference>
<dbReference type="SUPFAM" id="SSF53448">
    <property type="entry name" value="Nucleotide-diphospho-sugar transferases"/>
    <property type="match status" value="1"/>
</dbReference>
<dbReference type="InterPro" id="IPR001173">
    <property type="entry name" value="Glyco_trans_2-like"/>
</dbReference>
<feature type="transmembrane region" description="Helical" evidence="1">
    <location>
        <begin position="235"/>
        <end position="254"/>
    </location>
</feature>
<evidence type="ECO:0000313" key="3">
    <source>
        <dbReference type="EMBL" id="PNP95245.1"/>
    </source>
</evidence>
<dbReference type="CDD" id="cd00761">
    <property type="entry name" value="Glyco_tranf_GTA_type"/>
    <property type="match status" value="1"/>
</dbReference>
<reference evidence="3 4" key="1">
    <citation type="submission" date="2017-03" db="EMBL/GenBank/DDBJ databases">
        <authorList>
            <person name="Afonso C.L."/>
            <person name="Miller P.J."/>
            <person name="Scott M.A."/>
            <person name="Spackman E."/>
            <person name="Goraichik I."/>
            <person name="Dimitrov K.M."/>
            <person name="Suarez D.L."/>
            <person name="Swayne D.E."/>
        </authorList>
    </citation>
    <scope>NUCLEOTIDE SEQUENCE [LARGE SCALE GENOMIC DNA]</scope>
    <source>
        <strain evidence="3 4">DNF00076</strain>
    </source>
</reference>
<dbReference type="Gene3D" id="3.90.550.10">
    <property type="entry name" value="Spore Coat Polysaccharide Biosynthesis Protein SpsA, Chain A"/>
    <property type="match status" value="1"/>
</dbReference>
<dbReference type="AlphaFoldDB" id="A0A2K0XL41"/>
<dbReference type="InterPro" id="IPR029044">
    <property type="entry name" value="Nucleotide-diphossugar_trans"/>
</dbReference>
<evidence type="ECO:0000259" key="2">
    <source>
        <dbReference type="Pfam" id="PF00535"/>
    </source>
</evidence>
<comment type="caution">
    <text evidence="3">The sequence shown here is derived from an EMBL/GenBank/DDBJ whole genome shotgun (WGS) entry which is preliminary data.</text>
</comment>
<dbReference type="PANTHER" id="PTHR22916">
    <property type="entry name" value="GLYCOSYLTRANSFERASE"/>
    <property type="match status" value="1"/>
</dbReference>